<feature type="region of interest" description="Disordered" evidence="1">
    <location>
        <begin position="1"/>
        <end position="51"/>
    </location>
</feature>
<accession>A0AAD6URD5</accession>
<feature type="compositionally biased region" description="Low complexity" evidence="1">
    <location>
        <begin position="306"/>
        <end position="318"/>
    </location>
</feature>
<feature type="region of interest" description="Disordered" evidence="1">
    <location>
        <begin position="241"/>
        <end position="327"/>
    </location>
</feature>
<feature type="compositionally biased region" description="Gly residues" evidence="1">
    <location>
        <begin position="418"/>
        <end position="428"/>
    </location>
</feature>
<dbReference type="AlphaFoldDB" id="A0AAD6URD5"/>
<evidence type="ECO:0000313" key="3">
    <source>
        <dbReference type="Proteomes" id="UP001219525"/>
    </source>
</evidence>
<feature type="compositionally biased region" description="Basic and acidic residues" evidence="1">
    <location>
        <begin position="22"/>
        <end position="33"/>
    </location>
</feature>
<keyword evidence="3" id="KW-1185">Reference proteome</keyword>
<feature type="region of interest" description="Disordered" evidence="1">
    <location>
        <begin position="400"/>
        <end position="448"/>
    </location>
</feature>
<reference evidence="2" key="1">
    <citation type="submission" date="2023-03" db="EMBL/GenBank/DDBJ databases">
        <title>Massive genome expansion in bonnet fungi (Mycena s.s.) driven by repeated elements and novel gene families across ecological guilds.</title>
        <authorList>
            <consortium name="Lawrence Berkeley National Laboratory"/>
            <person name="Harder C.B."/>
            <person name="Miyauchi S."/>
            <person name="Viragh M."/>
            <person name="Kuo A."/>
            <person name="Thoen E."/>
            <person name="Andreopoulos B."/>
            <person name="Lu D."/>
            <person name="Skrede I."/>
            <person name="Drula E."/>
            <person name="Henrissat B."/>
            <person name="Morin E."/>
            <person name="Kohler A."/>
            <person name="Barry K."/>
            <person name="LaButti K."/>
            <person name="Morin E."/>
            <person name="Salamov A."/>
            <person name="Lipzen A."/>
            <person name="Mereny Z."/>
            <person name="Hegedus B."/>
            <person name="Baldrian P."/>
            <person name="Stursova M."/>
            <person name="Weitz H."/>
            <person name="Taylor A."/>
            <person name="Grigoriev I.V."/>
            <person name="Nagy L.G."/>
            <person name="Martin F."/>
            <person name="Kauserud H."/>
        </authorList>
    </citation>
    <scope>NUCLEOTIDE SEQUENCE</scope>
    <source>
        <strain evidence="2">9144</strain>
    </source>
</reference>
<dbReference type="Proteomes" id="UP001219525">
    <property type="component" value="Unassembled WGS sequence"/>
</dbReference>
<organism evidence="2 3">
    <name type="scientific">Mycena pura</name>
    <dbReference type="NCBI Taxonomy" id="153505"/>
    <lineage>
        <taxon>Eukaryota</taxon>
        <taxon>Fungi</taxon>
        <taxon>Dikarya</taxon>
        <taxon>Basidiomycota</taxon>
        <taxon>Agaricomycotina</taxon>
        <taxon>Agaricomycetes</taxon>
        <taxon>Agaricomycetidae</taxon>
        <taxon>Agaricales</taxon>
        <taxon>Marasmiineae</taxon>
        <taxon>Mycenaceae</taxon>
        <taxon>Mycena</taxon>
    </lineage>
</organism>
<comment type="caution">
    <text evidence="2">The sequence shown here is derived from an EMBL/GenBank/DDBJ whole genome shotgun (WGS) entry which is preliminary data.</text>
</comment>
<dbReference type="EMBL" id="JARJCW010000151">
    <property type="protein sequence ID" value="KAJ7190389.1"/>
    <property type="molecule type" value="Genomic_DNA"/>
</dbReference>
<evidence type="ECO:0000256" key="1">
    <source>
        <dbReference type="SAM" id="MobiDB-lite"/>
    </source>
</evidence>
<gene>
    <name evidence="2" type="ORF">GGX14DRAFT_605987</name>
</gene>
<sequence length="448" mass="48903">MAKRAASTSEKALKAAAVAAAEAKELEDGEKPSKKPRGRPKKPTPTLTEPVTLPDAKAALAQSIQEAKNVVIEWDFDLTWTLINAIEEDDEIQDGLFPGVGAIKRTGGQPKTHFYALLAKICFAKHLKYTEAYAKAILPKQLEAWRDKIKNRVKALVKRCREHITTMGETGAGMTTEDEILPGTALTTKWDLIKADSPWFFSIRTLIASRPNLQPVGLGNTDTEIDTSILLRTQYNDTSSNFDDYGLSSEGADLELSDVPDAPRAPLDISSDSSDDDIPDVPTLAGTKRQAPATTAKPETKKKMKPAPATSIPAAAAAVLPTKNKSSKDRFSATIVAEEETHQRALAVRKDKNDARKEVALKKIEVDGEVRLAKARRKQVEKERKLDLARLKMEQEHQFRMAQLQTHAGPSSESMSFSGGGGSGGGGTSQDDDLYHPGLYSNLSDRRF</sequence>
<name>A0AAD6URD5_9AGAR</name>
<proteinExistence type="predicted"/>
<evidence type="ECO:0000313" key="2">
    <source>
        <dbReference type="EMBL" id="KAJ7190389.1"/>
    </source>
</evidence>
<protein>
    <submittedName>
        <fullName evidence="2">Uncharacterized protein</fullName>
    </submittedName>
</protein>